<dbReference type="GO" id="GO:0047555">
    <property type="term" value="F:3',5'-cyclic-GMP phosphodiesterase activity"/>
    <property type="evidence" value="ECO:0007669"/>
    <property type="project" value="TreeGrafter"/>
</dbReference>
<keyword evidence="1" id="KW-0378">Hydrolase</keyword>
<keyword evidence="1" id="KW-0114">cAMP</keyword>
<gene>
    <name evidence="2" type="ORF">MBJ925_LOCUS22176</name>
</gene>
<dbReference type="EMBL" id="CAJNRE010011309">
    <property type="protein sequence ID" value="CAF2100450.1"/>
    <property type="molecule type" value="Genomic_DNA"/>
</dbReference>
<evidence type="ECO:0000313" key="2">
    <source>
        <dbReference type="EMBL" id="CAF2100450.1"/>
    </source>
</evidence>
<comment type="caution">
    <text evidence="2">The sequence shown here is derived from an EMBL/GenBank/DDBJ whole genome shotgun (WGS) entry which is preliminary data.</text>
</comment>
<dbReference type="Proteomes" id="UP000663824">
    <property type="component" value="Unassembled WGS sequence"/>
</dbReference>
<dbReference type="AlphaFoldDB" id="A0A816UAV7"/>
<dbReference type="PANTHER" id="PTHR28283">
    <property type="entry name" value="3',5'-CYCLIC-NUCLEOTIDE PHOSPHODIESTERASE 1"/>
    <property type="match status" value="1"/>
</dbReference>
<dbReference type="InterPro" id="IPR000396">
    <property type="entry name" value="Pdiesterase2"/>
</dbReference>
<dbReference type="PRINTS" id="PR00388">
    <property type="entry name" value="PDIESTERASE2"/>
</dbReference>
<dbReference type="GO" id="GO:0004115">
    <property type="term" value="F:3',5'-cyclic-AMP phosphodiesterase activity"/>
    <property type="evidence" value="ECO:0007669"/>
    <property type="project" value="UniProtKB-UniRule"/>
</dbReference>
<organism evidence="2 3">
    <name type="scientific">Rotaria magnacalcarata</name>
    <dbReference type="NCBI Taxonomy" id="392030"/>
    <lineage>
        <taxon>Eukaryota</taxon>
        <taxon>Metazoa</taxon>
        <taxon>Spiralia</taxon>
        <taxon>Gnathifera</taxon>
        <taxon>Rotifera</taxon>
        <taxon>Eurotatoria</taxon>
        <taxon>Bdelloidea</taxon>
        <taxon>Philodinida</taxon>
        <taxon>Philodinidae</taxon>
        <taxon>Rotaria</taxon>
    </lineage>
</organism>
<evidence type="ECO:0000313" key="3">
    <source>
        <dbReference type="Proteomes" id="UP000663824"/>
    </source>
</evidence>
<comment type="similarity">
    <text evidence="1">Belongs to the cyclic nucleotide phosphodiesterase class-II family.</text>
</comment>
<name>A0A816UAV7_9BILA</name>
<dbReference type="PIRSF" id="PIRSF000962">
    <property type="entry name" value="Cyc_nuc_PDEase"/>
    <property type="match status" value="1"/>
</dbReference>
<dbReference type="Gene3D" id="3.60.15.10">
    <property type="entry name" value="Ribonuclease Z/Hydroxyacylglutathione hydrolase-like"/>
    <property type="match status" value="1"/>
</dbReference>
<dbReference type="SUPFAM" id="SSF56281">
    <property type="entry name" value="Metallo-hydrolase/oxidoreductase"/>
    <property type="match status" value="1"/>
</dbReference>
<dbReference type="Pfam" id="PF02112">
    <property type="entry name" value="PDEase_II"/>
    <property type="match status" value="1"/>
</dbReference>
<evidence type="ECO:0008006" key="4">
    <source>
        <dbReference type="Google" id="ProtNLM"/>
    </source>
</evidence>
<evidence type="ECO:0000256" key="1">
    <source>
        <dbReference type="PIRNR" id="PIRNR000962"/>
    </source>
</evidence>
<dbReference type="InterPro" id="IPR036866">
    <property type="entry name" value="RibonucZ/Hydroxyglut_hydro"/>
</dbReference>
<dbReference type="GO" id="GO:1902660">
    <property type="term" value="P:negative regulation of glucose mediated signaling pathway"/>
    <property type="evidence" value="ECO:0007669"/>
    <property type="project" value="TreeGrafter"/>
</dbReference>
<protein>
    <recommendedName>
        <fullName evidence="4">3',5'-cyclic-nucleotide phosphodiesterase</fullName>
    </recommendedName>
</protein>
<sequence>MVLTKKNKMVIFSTISVIMLLLVLLTVITVAANARSTSVKQSSLSFFYVIPLGTNGGLDENNLSSYLLTSINNSIPNSAYISLDGGTIRHGIEIAIKQQSLPLNTDKEIFIREQIKAYLISHGHLDHITGFLINTPNDKSGKFIIGLNQTIKIIRDHYFNNQAWADFGSTGLKTYDYQILDPLSTIPAPIVNTDLDVRIFRLCHTCPFLSSAFLVSRRNQPSASILYLGDTGPDDVEKIIQVDQTTYSPRYLSQLWKEMAPLVAANQLKAIFIEVSYPNGRPDHLLFGHLTPNWLLKELNVLKSYHSMENVKIIVTHIKPENGAREKIIEQLSRGDALHFNFVFPQQGQAIWL</sequence>
<dbReference type="CDD" id="cd07735">
    <property type="entry name" value="class_II_PDE_MBL-fold"/>
    <property type="match status" value="1"/>
</dbReference>
<dbReference type="GO" id="GO:0006198">
    <property type="term" value="P:cAMP catabolic process"/>
    <property type="evidence" value="ECO:0007669"/>
    <property type="project" value="UniProtKB-UniRule"/>
</dbReference>
<reference evidence="2" key="1">
    <citation type="submission" date="2021-02" db="EMBL/GenBank/DDBJ databases">
        <authorList>
            <person name="Nowell W R."/>
        </authorList>
    </citation>
    <scope>NUCLEOTIDE SEQUENCE</scope>
</reference>
<proteinExistence type="inferred from homology"/>
<dbReference type="PANTHER" id="PTHR28283:SF1">
    <property type="entry name" value="3',5'-CYCLIC-NUCLEOTIDE PHOSPHODIESTERASE 1"/>
    <property type="match status" value="1"/>
</dbReference>
<accession>A0A816UAV7</accession>